<feature type="domain" description="Ig-like" evidence="1">
    <location>
        <begin position="352"/>
        <end position="468"/>
    </location>
</feature>
<name>A0A8J7QJJ7_9BACT</name>
<dbReference type="Pfam" id="PF17164">
    <property type="entry name" value="DUF5122"/>
    <property type="match status" value="1"/>
</dbReference>
<evidence type="ECO:0000313" key="3">
    <source>
        <dbReference type="Proteomes" id="UP000664417"/>
    </source>
</evidence>
<dbReference type="InterPro" id="IPR007110">
    <property type="entry name" value="Ig-like_dom"/>
</dbReference>
<dbReference type="AlphaFoldDB" id="A0A8J7QJJ7"/>
<protein>
    <recommendedName>
        <fullName evidence="1">Ig-like domain-containing protein</fullName>
    </recommendedName>
</protein>
<dbReference type="EMBL" id="JAFREP010000011">
    <property type="protein sequence ID" value="MBO1319388.1"/>
    <property type="molecule type" value="Genomic_DNA"/>
</dbReference>
<dbReference type="InterPro" id="IPR013431">
    <property type="entry name" value="Delta_60_rpt"/>
</dbReference>
<accession>A0A8J7QJJ7</accession>
<dbReference type="PROSITE" id="PS50835">
    <property type="entry name" value="IG_LIKE"/>
    <property type="match status" value="1"/>
</dbReference>
<evidence type="ECO:0000259" key="1">
    <source>
        <dbReference type="PROSITE" id="PS50835"/>
    </source>
</evidence>
<comment type="caution">
    <text evidence="2">The sequence shown here is derived from an EMBL/GenBank/DDBJ whole genome shotgun (WGS) entry which is preliminary data.</text>
</comment>
<sequence length="517" mass="55523">MMMSIALWFTLMQLDPTFGNEGVLALEFEGYDSRFEAVSVLPDGRILAIGSRTTTEEAAVFVTLRLADGGADTSFADNGLLLLEAEAGDGLEPVAVFQQDTRFLVVVNRGFYALNHQGVLDAQFGEGGFLPLAVPWPVSLNKAVETADGNILVAGGVTRYGADEDAFFARLTSQGVLDPSFGGSGYRVFSLHGNERVSHLALPESGGILFAVDQWQPSRWTFIGRIGADGEPDETHGFAGWLDRPLSGTNIFRDHRPGGFGMDPRTGRYLVGLNGLNGLSSRYLAVFSADGTRDESLDNRIGTGHVPISHIQVQRNGGIWVVRSTLMRLYQSDGTLDPRFGSNGTYYAPVQPRAVHLTEDRRILLPGYADADGRKARLARLTALPCNPLGTVLLSPQDSFCLTVDTRLTVTAAGAESYQWFHNGMVIAGADSAELSLVAEDPHVAGTYRCVVRGDCFDDGVVLETVVTTCSISAVLLAALPAWQGDQPDANLCENGNPSIVDFVAFINRGNACPTAE</sequence>
<dbReference type="Proteomes" id="UP000664417">
    <property type="component" value="Unassembled WGS sequence"/>
</dbReference>
<dbReference type="SUPFAM" id="SSF101898">
    <property type="entry name" value="NHL repeat"/>
    <property type="match status" value="1"/>
</dbReference>
<gene>
    <name evidence="2" type="ORF">J3U88_13020</name>
</gene>
<evidence type="ECO:0000313" key="2">
    <source>
        <dbReference type="EMBL" id="MBO1319388.1"/>
    </source>
</evidence>
<proteinExistence type="predicted"/>
<dbReference type="RefSeq" id="WP_207859209.1">
    <property type="nucleotide sequence ID" value="NZ_JAFREP010000011.1"/>
</dbReference>
<dbReference type="NCBIfam" id="TIGR02608">
    <property type="entry name" value="delta_60_rpt"/>
    <property type="match status" value="2"/>
</dbReference>
<dbReference type="Gene3D" id="2.80.10.50">
    <property type="match status" value="2"/>
</dbReference>
<dbReference type="Gene3D" id="2.60.40.10">
    <property type="entry name" value="Immunoglobulins"/>
    <property type="match status" value="1"/>
</dbReference>
<organism evidence="2 3">
    <name type="scientific">Acanthopleuribacter pedis</name>
    <dbReference type="NCBI Taxonomy" id="442870"/>
    <lineage>
        <taxon>Bacteria</taxon>
        <taxon>Pseudomonadati</taxon>
        <taxon>Acidobacteriota</taxon>
        <taxon>Holophagae</taxon>
        <taxon>Acanthopleuribacterales</taxon>
        <taxon>Acanthopleuribacteraceae</taxon>
        <taxon>Acanthopleuribacter</taxon>
    </lineage>
</organism>
<dbReference type="InterPro" id="IPR013783">
    <property type="entry name" value="Ig-like_fold"/>
</dbReference>
<keyword evidence="3" id="KW-1185">Reference proteome</keyword>
<reference evidence="2" key="1">
    <citation type="submission" date="2021-03" db="EMBL/GenBank/DDBJ databases">
        <authorList>
            <person name="Wang G."/>
        </authorList>
    </citation>
    <scope>NUCLEOTIDE SEQUENCE</scope>
    <source>
        <strain evidence="2">KCTC 12899</strain>
    </source>
</reference>